<feature type="region of interest" description="Disordered" evidence="1">
    <location>
        <begin position="1"/>
        <end position="285"/>
    </location>
</feature>
<comment type="caution">
    <text evidence="3">The sequence shown here is derived from an EMBL/GenBank/DDBJ whole genome shotgun (WGS) entry which is preliminary data.</text>
</comment>
<feature type="compositionally biased region" description="Pro residues" evidence="1">
    <location>
        <begin position="82"/>
        <end position="93"/>
    </location>
</feature>
<evidence type="ECO:0000313" key="4">
    <source>
        <dbReference type="Proteomes" id="UP000321328"/>
    </source>
</evidence>
<dbReference type="EMBL" id="BJVI01000005">
    <property type="protein sequence ID" value="GEL16995.1"/>
    <property type="molecule type" value="Genomic_DNA"/>
</dbReference>
<feature type="transmembrane region" description="Helical" evidence="2">
    <location>
        <begin position="345"/>
        <end position="367"/>
    </location>
</feature>
<keyword evidence="2" id="KW-1133">Transmembrane helix</keyword>
<keyword evidence="2" id="KW-0812">Transmembrane</keyword>
<dbReference type="AlphaFoldDB" id="A0A511CWP7"/>
<accession>A0A511CWP7</accession>
<dbReference type="STRING" id="1123024.GCA_000423625_01573"/>
<reference evidence="3 4" key="1">
    <citation type="submission" date="2019-07" db="EMBL/GenBank/DDBJ databases">
        <title>Whole genome shotgun sequence of Pseudonocardia asaccharolytica NBRC 16224.</title>
        <authorList>
            <person name="Hosoyama A."/>
            <person name="Uohara A."/>
            <person name="Ohji S."/>
            <person name="Ichikawa N."/>
        </authorList>
    </citation>
    <scope>NUCLEOTIDE SEQUENCE [LARGE SCALE GENOMIC DNA]</scope>
    <source>
        <strain evidence="3 4">NBRC 16224</strain>
    </source>
</reference>
<proteinExistence type="predicted"/>
<organism evidence="3 4">
    <name type="scientific">Pseudonocardia asaccharolytica DSM 44247 = NBRC 16224</name>
    <dbReference type="NCBI Taxonomy" id="1123024"/>
    <lineage>
        <taxon>Bacteria</taxon>
        <taxon>Bacillati</taxon>
        <taxon>Actinomycetota</taxon>
        <taxon>Actinomycetes</taxon>
        <taxon>Pseudonocardiales</taxon>
        <taxon>Pseudonocardiaceae</taxon>
        <taxon>Pseudonocardia</taxon>
    </lineage>
</organism>
<feature type="compositionally biased region" description="Basic and acidic residues" evidence="1">
    <location>
        <begin position="239"/>
        <end position="250"/>
    </location>
</feature>
<protein>
    <submittedName>
        <fullName evidence="3">Uncharacterized protein</fullName>
    </submittedName>
</protein>
<keyword evidence="2" id="KW-0472">Membrane</keyword>
<keyword evidence="4" id="KW-1185">Reference proteome</keyword>
<sequence>MSAETNPPRQRTVAELLAENGGPVTGRRRRRRDADGADDTAQPAGLRTTPPASGQYPPPGRRAAASEPGWNHPGDRAEGPAELPPRPPAPGPARRPGAATPAPPVFSPPNVPSPAPNGSSINGGHTRPPVGAPEQPRPRFAAPSAPPERPTEQLPRLRDVPMPVSRPPDEDLTGPIGPCRGEATTALPAHGQMTPTRDDADGGPPTMLGAPPLADDDYDSADYDDGYDSAGYDSADDENGGHDEAGDRGRQGRARSADAAVDPGPPTQAARLDPYDDHPAGLPADVDLQTELHPDLDAADDQSARRLGRPREEESNGAAWAGVVAQWIAGALVGAGLWVGFRFLWFNLPVVALAAAVLVTVGLVLGVRTLLRNDDLRTTIFAVLVGLLLTVSPAILVLLGR</sequence>
<feature type="compositionally biased region" description="Basic and acidic residues" evidence="1">
    <location>
        <begin position="149"/>
        <end position="159"/>
    </location>
</feature>
<evidence type="ECO:0000256" key="2">
    <source>
        <dbReference type="SAM" id="Phobius"/>
    </source>
</evidence>
<feature type="transmembrane region" description="Helical" evidence="2">
    <location>
        <begin position="379"/>
        <end position="399"/>
    </location>
</feature>
<evidence type="ECO:0000313" key="3">
    <source>
        <dbReference type="EMBL" id="GEL16995.1"/>
    </source>
</evidence>
<gene>
    <name evidence="3" type="ORF">PA7_08320</name>
</gene>
<dbReference type="Proteomes" id="UP000321328">
    <property type="component" value="Unassembled WGS sequence"/>
</dbReference>
<feature type="compositionally biased region" description="Acidic residues" evidence="1">
    <location>
        <begin position="214"/>
        <end position="227"/>
    </location>
</feature>
<name>A0A511CWP7_9PSEU</name>
<feature type="transmembrane region" description="Helical" evidence="2">
    <location>
        <begin position="318"/>
        <end position="339"/>
    </location>
</feature>
<evidence type="ECO:0000256" key="1">
    <source>
        <dbReference type="SAM" id="MobiDB-lite"/>
    </source>
</evidence>
<feature type="compositionally biased region" description="Pro residues" evidence="1">
    <location>
        <begin position="101"/>
        <end position="115"/>
    </location>
</feature>